<dbReference type="EMBL" id="JASNFN010000042">
    <property type="protein sequence ID" value="MDP5185290.1"/>
    <property type="molecule type" value="Genomic_DNA"/>
</dbReference>
<organism evidence="3 4">
    <name type="scientific">Blastococcus carthaginiensis</name>
    <dbReference type="NCBI Taxonomy" id="3050034"/>
    <lineage>
        <taxon>Bacteria</taxon>
        <taxon>Bacillati</taxon>
        <taxon>Actinomycetota</taxon>
        <taxon>Actinomycetes</taxon>
        <taxon>Geodermatophilales</taxon>
        <taxon>Geodermatophilaceae</taxon>
        <taxon>Blastococcus</taxon>
    </lineage>
</organism>
<feature type="transmembrane region" description="Helical" evidence="2">
    <location>
        <begin position="73"/>
        <end position="98"/>
    </location>
</feature>
<keyword evidence="2" id="KW-0812">Transmembrane</keyword>
<accession>A0ABT9IJN0</accession>
<evidence type="ECO:0000313" key="4">
    <source>
        <dbReference type="Proteomes" id="UP001233673"/>
    </source>
</evidence>
<feature type="region of interest" description="Disordered" evidence="1">
    <location>
        <begin position="1"/>
        <end position="22"/>
    </location>
</feature>
<feature type="transmembrane region" description="Helical" evidence="2">
    <location>
        <begin position="105"/>
        <end position="129"/>
    </location>
</feature>
<keyword evidence="2" id="KW-1133">Transmembrane helix</keyword>
<sequence>MASTVLDVRGTVGSSSLRPERVAPEVPSSGALRRIPVPALAAGVLSVLEAVGLLALGLARADVVLASPVRPPGWVVAVSLLLLAGWIVLTAGAGAALLDGSTRTFLVLTSVVELAAVSVLGGSAVLLPLPTALTGGLPLPLLFAAAFALPIGKLLLVDAPSVRAWVLQGPRVREHRPDPVVVHRSLCALTLGCIALLLGGFAVLNPVGGDPVGPVAGVVSQP</sequence>
<dbReference type="RefSeq" id="WP_306001806.1">
    <property type="nucleotide sequence ID" value="NZ_JASNFN010000042.1"/>
</dbReference>
<feature type="transmembrane region" description="Helical" evidence="2">
    <location>
        <begin position="141"/>
        <end position="166"/>
    </location>
</feature>
<gene>
    <name evidence="3" type="ORF">QOZ88_21875</name>
</gene>
<proteinExistence type="predicted"/>
<comment type="caution">
    <text evidence="3">The sequence shown here is derived from an EMBL/GenBank/DDBJ whole genome shotgun (WGS) entry which is preliminary data.</text>
</comment>
<keyword evidence="2" id="KW-0472">Membrane</keyword>
<keyword evidence="4" id="KW-1185">Reference proteome</keyword>
<evidence type="ECO:0000256" key="1">
    <source>
        <dbReference type="SAM" id="MobiDB-lite"/>
    </source>
</evidence>
<feature type="transmembrane region" description="Helical" evidence="2">
    <location>
        <begin position="39"/>
        <end position="61"/>
    </location>
</feature>
<protein>
    <submittedName>
        <fullName evidence="3">Uncharacterized protein</fullName>
    </submittedName>
</protein>
<name>A0ABT9IJN0_9ACTN</name>
<dbReference type="Proteomes" id="UP001233673">
    <property type="component" value="Unassembled WGS sequence"/>
</dbReference>
<evidence type="ECO:0000313" key="3">
    <source>
        <dbReference type="EMBL" id="MDP5185290.1"/>
    </source>
</evidence>
<feature type="transmembrane region" description="Helical" evidence="2">
    <location>
        <begin position="186"/>
        <end position="204"/>
    </location>
</feature>
<reference evidence="4" key="1">
    <citation type="submission" date="2023-05" db="EMBL/GenBank/DDBJ databases">
        <title>Draft genome of Pseudofrankia sp. BMG5.37.</title>
        <authorList>
            <person name="Gtari M."/>
            <person name="Ghodhbane F."/>
            <person name="Sbissi I."/>
        </authorList>
    </citation>
    <scope>NUCLEOTIDE SEQUENCE [LARGE SCALE GENOMIC DNA]</scope>
    <source>
        <strain evidence="4">BMG 814</strain>
    </source>
</reference>
<evidence type="ECO:0000256" key="2">
    <source>
        <dbReference type="SAM" id="Phobius"/>
    </source>
</evidence>